<evidence type="ECO:0000313" key="2">
    <source>
        <dbReference type="Proteomes" id="UP000199183"/>
    </source>
</evidence>
<evidence type="ECO:0000313" key="1">
    <source>
        <dbReference type="EMBL" id="SEB85344.1"/>
    </source>
</evidence>
<gene>
    <name evidence="1" type="ORF">SAMN04489806_1951</name>
</gene>
<keyword evidence="2" id="KW-1185">Reference proteome</keyword>
<dbReference type="STRING" id="640635.SAMN04489806_1951"/>
<protein>
    <submittedName>
        <fullName evidence="1">Uncharacterized protein</fullName>
    </submittedName>
</protein>
<organism evidence="1 2">
    <name type="scientific">Paramicrobacterium humi</name>
    <dbReference type="NCBI Taxonomy" id="640635"/>
    <lineage>
        <taxon>Bacteria</taxon>
        <taxon>Bacillati</taxon>
        <taxon>Actinomycetota</taxon>
        <taxon>Actinomycetes</taxon>
        <taxon>Micrococcales</taxon>
        <taxon>Microbacteriaceae</taxon>
        <taxon>Paramicrobacterium</taxon>
    </lineage>
</organism>
<accession>A0A1H4MRD5</accession>
<dbReference type="RefSeq" id="WP_091183257.1">
    <property type="nucleotide sequence ID" value="NZ_FNRY01000001.1"/>
</dbReference>
<dbReference type="Proteomes" id="UP000199183">
    <property type="component" value="Unassembled WGS sequence"/>
</dbReference>
<proteinExistence type="predicted"/>
<name>A0A1H4MRD5_9MICO</name>
<dbReference type="AlphaFoldDB" id="A0A1H4MRD5"/>
<sequence>MNTVEFATEVAAPPREAIAAGAGARTMSVPLRVFGRDDALQIIPLDVRETADDLYVISRDSRRIGYIQRVGHVFVALVGERLDHAEECGQSLLWDKAATSLVEEADARSRRAMPAPEPPARAPFPEVQYLVGGRLVR</sequence>
<reference evidence="1 2" key="1">
    <citation type="submission" date="2016-10" db="EMBL/GenBank/DDBJ databases">
        <authorList>
            <person name="de Groot N.N."/>
        </authorList>
    </citation>
    <scope>NUCLEOTIDE SEQUENCE [LARGE SCALE GENOMIC DNA]</scope>
    <source>
        <strain evidence="1 2">DSM 21799</strain>
    </source>
</reference>
<dbReference type="EMBL" id="FNRY01000001">
    <property type="protein sequence ID" value="SEB85344.1"/>
    <property type="molecule type" value="Genomic_DNA"/>
</dbReference>
<dbReference type="OrthoDB" id="5072576at2"/>